<dbReference type="EMBL" id="CP037426">
    <property type="protein sequence ID" value="QGT16728.1"/>
    <property type="molecule type" value="Genomic_DNA"/>
</dbReference>
<evidence type="ECO:0000313" key="2">
    <source>
        <dbReference type="Proteomes" id="UP000422744"/>
    </source>
</evidence>
<dbReference type="GeneID" id="70036499"/>
<reference evidence="1 2" key="1">
    <citation type="submission" date="2019-03" db="EMBL/GenBank/DDBJ databases">
        <title>Wolbachia endosymbiont of Haematobia irritans wIrr.</title>
        <authorList>
            <person name="Parry R.H."/>
            <person name="Asgari S."/>
        </authorList>
    </citation>
    <scope>NUCLEOTIDE SEQUENCE [LARGE SCALE GENOMIC DNA]</scope>
    <source>
        <strain evidence="2">wIrr</strain>
    </source>
</reference>
<protein>
    <submittedName>
        <fullName evidence="1">Uncharacterized protein</fullName>
    </submittedName>
</protein>
<sequence>MQVADTGIQQALPANNFYIFHESTNQKENNECWIPVSEHWDDTTAGGKHNVRTVVCHALG</sequence>
<dbReference type="Proteomes" id="UP000422744">
    <property type="component" value="Chromosome"/>
</dbReference>
<name>A0A6I6CQ45_WOLPI</name>
<proteinExistence type="predicted"/>
<gene>
    <name evidence="1" type="ORF">E0495_06140</name>
</gene>
<organism evidence="1 2">
    <name type="scientific">Wolbachia pipientis</name>
    <dbReference type="NCBI Taxonomy" id="955"/>
    <lineage>
        <taxon>Bacteria</taxon>
        <taxon>Pseudomonadati</taxon>
        <taxon>Pseudomonadota</taxon>
        <taxon>Alphaproteobacteria</taxon>
        <taxon>Rickettsiales</taxon>
        <taxon>Anaplasmataceae</taxon>
        <taxon>Wolbachieae</taxon>
        <taxon>Wolbachia</taxon>
    </lineage>
</organism>
<dbReference type="RefSeq" id="WP_010962989.1">
    <property type="nucleotide sequence ID" value="NZ_CP037426.1"/>
</dbReference>
<accession>A0A6I6CQ45</accession>
<dbReference type="AlphaFoldDB" id="A0A6I6CQ45"/>
<evidence type="ECO:0000313" key="1">
    <source>
        <dbReference type="EMBL" id="QGT16728.1"/>
    </source>
</evidence>